<evidence type="ECO:0000313" key="3">
    <source>
        <dbReference type="Proteomes" id="UP001152795"/>
    </source>
</evidence>
<keyword evidence="2" id="KW-0472">Membrane</keyword>
<evidence type="ECO:0000313" key="2">
    <source>
        <dbReference type="EMBL" id="CAB4046335.1"/>
    </source>
</evidence>
<dbReference type="OrthoDB" id="6021490at2759"/>
<accession>A0A6S7KLF5</accession>
<evidence type="ECO:0000259" key="1">
    <source>
        <dbReference type="Pfam" id="PF25040"/>
    </source>
</evidence>
<feature type="non-terminal residue" evidence="2">
    <location>
        <position position="106"/>
    </location>
</feature>
<proteinExistence type="predicted"/>
<gene>
    <name evidence="2" type="ORF">PACLA_8A039454</name>
</gene>
<dbReference type="EMBL" id="CACRXK020050329">
    <property type="protein sequence ID" value="CAB4046335.1"/>
    <property type="molecule type" value="Genomic_DNA"/>
</dbReference>
<dbReference type="PANTHER" id="PTHR31640">
    <property type="entry name" value="TRANSMEMBRANE PROTEIN KIAA1109"/>
    <property type="match status" value="1"/>
</dbReference>
<reference evidence="2" key="1">
    <citation type="submission" date="2020-04" db="EMBL/GenBank/DDBJ databases">
        <authorList>
            <person name="Alioto T."/>
            <person name="Alioto T."/>
            <person name="Gomez Garrido J."/>
        </authorList>
    </citation>
    <scope>NUCLEOTIDE SEQUENCE</scope>
    <source>
        <strain evidence="2">A484AB</strain>
    </source>
</reference>
<keyword evidence="3" id="KW-1185">Reference proteome</keyword>
<organism evidence="2 3">
    <name type="scientific">Paramuricea clavata</name>
    <name type="common">Red gorgonian</name>
    <name type="synonym">Violescent sea-whip</name>
    <dbReference type="NCBI Taxonomy" id="317549"/>
    <lineage>
        <taxon>Eukaryota</taxon>
        <taxon>Metazoa</taxon>
        <taxon>Cnidaria</taxon>
        <taxon>Anthozoa</taxon>
        <taxon>Octocorallia</taxon>
        <taxon>Malacalcyonacea</taxon>
        <taxon>Plexauridae</taxon>
        <taxon>Paramuricea</taxon>
    </lineage>
</organism>
<dbReference type="InterPro" id="IPR033616">
    <property type="entry name" value="BLTP1"/>
</dbReference>
<keyword evidence="2" id="KW-0812">Transmembrane</keyword>
<protein>
    <submittedName>
        <fullName evidence="2">Transmembrane KIAA1109-like</fullName>
    </submittedName>
</protein>
<dbReference type="GO" id="GO:0048488">
    <property type="term" value="P:synaptic vesicle endocytosis"/>
    <property type="evidence" value="ECO:0007669"/>
    <property type="project" value="TreeGrafter"/>
</dbReference>
<dbReference type="PANTHER" id="PTHR31640:SF1">
    <property type="entry name" value="BRIDGE-LIKE LIPID TRANSFER PROTEIN FAMILY MEMBER 1"/>
    <property type="match status" value="1"/>
</dbReference>
<sequence length="106" mass="12140">SPTSTDEPDAPNTPGEGESAGNISQRKKVRQFRSKSWKLEPTVRFLSWAGRRMEGVNIDWVLEKLGFEHARLTIPKWVQRGAMDPMDRFLSVLLYRLLLAVQENEA</sequence>
<name>A0A6S7KLF5_PARCT</name>
<feature type="domain" description="Bridge-like lipid transfer protein family member 1 C-terminal" evidence="1">
    <location>
        <begin position="28"/>
        <end position="104"/>
    </location>
</feature>
<comment type="caution">
    <text evidence="2">The sequence shown here is derived from an EMBL/GenBank/DDBJ whole genome shotgun (WGS) entry which is preliminary data.</text>
</comment>
<dbReference type="GO" id="GO:0098793">
    <property type="term" value="C:presynapse"/>
    <property type="evidence" value="ECO:0007669"/>
    <property type="project" value="GOC"/>
</dbReference>
<dbReference type="Pfam" id="PF25040">
    <property type="entry name" value="BLTP1_C"/>
    <property type="match status" value="1"/>
</dbReference>
<dbReference type="InterPro" id="IPR056742">
    <property type="entry name" value="BLTP1_C"/>
</dbReference>
<feature type="non-terminal residue" evidence="2">
    <location>
        <position position="1"/>
    </location>
</feature>
<dbReference type="AlphaFoldDB" id="A0A6S7KLF5"/>
<dbReference type="Proteomes" id="UP001152795">
    <property type="component" value="Unassembled WGS sequence"/>
</dbReference>